<organism evidence="1 2">
    <name type="scientific">Faecalibacterium prausnitzii</name>
    <dbReference type="NCBI Taxonomy" id="853"/>
    <lineage>
        <taxon>Bacteria</taxon>
        <taxon>Bacillati</taxon>
        <taxon>Bacillota</taxon>
        <taxon>Clostridia</taxon>
        <taxon>Eubacteriales</taxon>
        <taxon>Oscillospiraceae</taxon>
        <taxon>Faecalibacterium</taxon>
    </lineage>
</organism>
<dbReference type="Pfam" id="PF11536">
    <property type="entry name" value="DUF3226"/>
    <property type="match status" value="1"/>
</dbReference>
<accession>A0A291T6Q8</accession>
<dbReference type="InterPro" id="IPR024508">
    <property type="entry name" value="DUF3226"/>
</dbReference>
<name>A0A291T6Q8_9FIRM</name>
<sequence length="258" mass="29454">MRSVIVCEGRDDLWFISYYLHKALKWNECDASLWCKSYNLSAKSGQKVFYMTSPDEKHQVAIFSSGGQNRLDRLPKEWLTLNEKNPSSAIDAIIIFRDCDDRSPDDLAHSMNNWFADCTTWLPNHFVLNNNEPVLLRNEIDEVDVSTTILPVIIPFDEAGAIETLLLQAIEDSSDDGKRIAQSSREYIRQFEDAPLSQYLNKQRLRTKAKYSAAVAITNPDHSTGTFMDFMLATPWEQSASIKTHMEKVVQLITGQLQ</sequence>
<evidence type="ECO:0000313" key="1">
    <source>
        <dbReference type="EMBL" id="ATL88843.1"/>
    </source>
</evidence>
<reference evidence="1 2" key="1">
    <citation type="submission" date="2017-10" db="EMBL/GenBank/DDBJ databases">
        <title>Complete Genome Sequence of Faecalibacterium prausnitzii isolated from the gut of healthy adult Indian.</title>
        <authorList>
            <person name="Bag S."/>
            <person name="Ghosh T.S."/>
            <person name="Das B."/>
        </authorList>
    </citation>
    <scope>NUCLEOTIDE SEQUENCE [LARGE SCALE GENOMIC DNA]</scope>
    <source>
        <strain evidence="1 2">Indica</strain>
    </source>
</reference>
<gene>
    <name evidence="1" type="ORF">CRH10_00215</name>
</gene>
<evidence type="ECO:0000313" key="2">
    <source>
        <dbReference type="Proteomes" id="UP000223709"/>
    </source>
</evidence>
<dbReference type="RefSeq" id="WP_098922151.1">
    <property type="nucleotide sequence ID" value="NZ_CP023819.1"/>
</dbReference>
<dbReference type="EMBL" id="CP023819">
    <property type="protein sequence ID" value="ATL88843.1"/>
    <property type="molecule type" value="Genomic_DNA"/>
</dbReference>
<protein>
    <submittedName>
        <fullName evidence="1">Uncharacterized protein</fullName>
    </submittedName>
</protein>
<dbReference type="Gene3D" id="3.40.50.10620">
    <property type="entry name" value="PH0156-like domains"/>
    <property type="match status" value="1"/>
</dbReference>
<dbReference type="Proteomes" id="UP000223709">
    <property type="component" value="Chromosome"/>
</dbReference>
<dbReference type="AlphaFoldDB" id="A0A291T6Q8"/>
<proteinExistence type="predicted"/>